<dbReference type="RefSeq" id="XP_002778637.1">
    <property type="nucleotide sequence ID" value="XM_002778591.1"/>
</dbReference>
<feature type="signal peptide" evidence="1">
    <location>
        <begin position="1"/>
        <end position="20"/>
    </location>
</feature>
<gene>
    <name evidence="2" type="ORF">Pmar_PMAR023806</name>
</gene>
<proteinExistence type="predicted"/>
<sequence length="240" mass="26057">MFATNLILVQSLMVCIGVYAWVLPTIAMDPPNCFKDSTSRRYKLGPCYYVRGNGTLVNAGAILVTPVVASGRPFWANFELFVMLSKGSSVPTGVGIYTQGGSLYTVNLPSKITVETGFYADSNFQLGGKKTSDGFRLDFPVFIKATVKVPYIGTLVLPLVKQNGFAIVSDKGEPHHLIARAITTGSDGGLTASISMNFEIGSVNLLHWRYSSFMNINISGRKDGFSFTYVKKVPLISKSL</sequence>
<dbReference type="EMBL" id="GG677422">
    <property type="protein sequence ID" value="EER10432.1"/>
    <property type="molecule type" value="Genomic_DNA"/>
</dbReference>
<name>C5KYJ7_PERM5</name>
<dbReference type="InParanoid" id="C5KYJ7"/>
<dbReference type="OMA" id="FMNINIS"/>
<protein>
    <submittedName>
        <fullName evidence="2">Uncharacterized protein</fullName>
    </submittedName>
</protein>
<evidence type="ECO:0000313" key="2">
    <source>
        <dbReference type="EMBL" id="EER10432.1"/>
    </source>
</evidence>
<keyword evidence="1" id="KW-0732">Signal</keyword>
<feature type="chain" id="PRO_5002954144" evidence="1">
    <location>
        <begin position="21"/>
        <end position="240"/>
    </location>
</feature>
<evidence type="ECO:0000256" key="1">
    <source>
        <dbReference type="SAM" id="SignalP"/>
    </source>
</evidence>
<reference evidence="2 3" key="1">
    <citation type="submission" date="2008-07" db="EMBL/GenBank/DDBJ databases">
        <authorList>
            <person name="El-Sayed N."/>
            <person name="Caler E."/>
            <person name="Inman J."/>
            <person name="Amedeo P."/>
            <person name="Hass B."/>
            <person name="Wortman J."/>
        </authorList>
    </citation>
    <scope>NUCLEOTIDE SEQUENCE [LARGE SCALE GENOMIC DNA]</scope>
    <source>
        <strain evidence="3">ATCC 50983 / TXsc</strain>
    </source>
</reference>
<dbReference type="OrthoDB" id="10471691at2759"/>
<dbReference type="Proteomes" id="UP000007800">
    <property type="component" value="Unassembled WGS sequence"/>
</dbReference>
<dbReference type="GeneID" id="9038306"/>
<keyword evidence="3" id="KW-1185">Reference proteome</keyword>
<organism evidence="3">
    <name type="scientific">Perkinsus marinus (strain ATCC 50983 / TXsc)</name>
    <dbReference type="NCBI Taxonomy" id="423536"/>
    <lineage>
        <taxon>Eukaryota</taxon>
        <taxon>Sar</taxon>
        <taxon>Alveolata</taxon>
        <taxon>Perkinsozoa</taxon>
        <taxon>Perkinsea</taxon>
        <taxon>Perkinsida</taxon>
        <taxon>Perkinsidae</taxon>
        <taxon>Perkinsus</taxon>
    </lineage>
</organism>
<evidence type="ECO:0000313" key="3">
    <source>
        <dbReference type="Proteomes" id="UP000007800"/>
    </source>
</evidence>
<dbReference type="AlphaFoldDB" id="C5KYJ7"/>
<accession>C5KYJ7</accession>